<protein>
    <submittedName>
        <fullName evidence="6">DegT/DnrJ/EryC1/StrS family aminotransferase</fullName>
    </submittedName>
</protein>
<dbReference type="PANTHER" id="PTHR30244:SF36">
    <property type="entry name" value="3-OXO-GLUCOSE-6-PHOSPHATE:GLUTAMATE AMINOTRANSFERASE"/>
    <property type="match status" value="1"/>
</dbReference>
<evidence type="ECO:0000256" key="3">
    <source>
        <dbReference type="PIRSR" id="PIRSR000390-1"/>
    </source>
</evidence>
<feature type="active site" description="Proton acceptor" evidence="3">
    <location>
        <position position="184"/>
    </location>
</feature>
<dbReference type="AlphaFoldDB" id="A0A7S9X5Y9"/>
<dbReference type="InterPro" id="IPR000653">
    <property type="entry name" value="DegT/StrS_aminotransferase"/>
</dbReference>
<dbReference type="InterPro" id="IPR015422">
    <property type="entry name" value="PyrdxlP-dep_Trfase_small"/>
</dbReference>
<proteinExistence type="inferred from homology"/>
<evidence type="ECO:0000313" key="6">
    <source>
        <dbReference type="EMBL" id="QPI05834.1"/>
    </source>
</evidence>
<evidence type="ECO:0000256" key="1">
    <source>
        <dbReference type="ARBA" id="ARBA00022898"/>
    </source>
</evidence>
<dbReference type="Gene3D" id="3.40.640.10">
    <property type="entry name" value="Type I PLP-dependent aspartate aminotransferase-like (Major domain)"/>
    <property type="match status" value="1"/>
</dbReference>
<keyword evidence="6" id="KW-0032">Aminotransferase</keyword>
<dbReference type="PANTHER" id="PTHR30244">
    <property type="entry name" value="TRANSAMINASE"/>
    <property type="match status" value="1"/>
</dbReference>
<gene>
    <name evidence="6" type="ORF">G5B96_00190</name>
</gene>
<sequence length="361" mass="41337">MIEYENLRLANEKLFNKYKESFSEFLNSGWFILGDQVKKFEENFASFCNVRHCIGVASGLDALILAIDACKFPKNSEIIVPSNTYIATILAIVRNGFKPVLVEPNINTYNIDPNKIEEKITKNTRAITVVHLYGKACDMDKICAIANKYNLKIIEDVAQAHGAKFKDKIVGSFGIGCFSFYPTKNLGALGDAGAITTNDENLAKTFQSLRNYGSAIKYYNDELGYNSRLDEIQAGFLSLKLKILDDITNHKRELAKIYLEVLDDRFVKPVVDRDHFDVYHIFNIRHKNRDELKNYLLENGVKTEIHYPLPPHKQKSMQGIIDGQYPISEEIHNTTLSLPISYFHNKEDILKICDIMNRWHK</sequence>
<dbReference type="SUPFAM" id="SSF53383">
    <property type="entry name" value="PLP-dependent transferases"/>
    <property type="match status" value="1"/>
</dbReference>
<comment type="similarity">
    <text evidence="2 5">Belongs to the DegT/DnrJ/EryC1 family.</text>
</comment>
<organism evidence="6 7">
    <name type="scientific">Campylobacter concisus</name>
    <dbReference type="NCBI Taxonomy" id="199"/>
    <lineage>
        <taxon>Bacteria</taxon>
        <taxon>Pseudomonadati</taxon>
        <taxon>Campylobacterota</taxon>
        <taxon>Epsilonproteobacteria</taxon>
        <taxon>Campylobacterales</taxon>
        <taxon>Campylobacteraceae</taxon>
        <taxon>Campylobacter</taxon>
    </lineage>
</organism>
<evidence type="ECO:0000256" key="5">
    <source>
        <dbReference type="RuleBase" id="RU004508"/>
    </source>
</evidence>
<keyword evidence="6" id="KW-0808">Transferase</keyword>
<evidence type="ECO:0000256" key="4">
    <source>
        <dbReference type="PIRSR" id="PIRSR000390-2"/>
    </source>
</evidence>
<name>A0A7S9X5Y9_9BACT</name>
<dbReference type="GO" id="GO:0030170">
    <property type="term" value="F:pyridoxal phosphate binding"/>
    <property type="evidence" value="ECO:0007669"/>
    <property type="project" value="TreeGrafter"/>
</dbReference>
<evidence type="ECO:0000256" key="2">
    <source>
        <dbReference type="ARBA" id="ARBA00037999"/>
    </source>
</evidence>
<dbReference type="CDD" id="cd00616">
    <property type="entry name" value="AHBA_syn"/>
    <property type="match status" value="1"/>
</dbReference>
<dbReference type="Proteomes" id="UP000594535">
    <property type="component" value="Chromosome"/>
</dbReference>
<keyword evidence="1 4" id="KW-0663">Pyridoxal phosphate</keyword>
<dbReference type="InterPro" id="IPR015421">
    <property type="entry name" value="PyrdxlP-dep_Trfase_major"/>
</dbReference>
<dbReference type="Gene3D" id="3.90.1150.10">
    <property type="entry name" value="Aspartate Aminotransferase, domain 1"/>
    <property type="match status" value="1"/>
</dbReference>
<dbReference type="Pfam" id="PF01041">
    <property type="entry name" value="DegT_DnrJ_EryC1"/>
    <property type="match status" value="1"/>
</dbReference>
<dbReference type="RefSeq" id="WP_196088798.1">
    <property type="nucleotide sequence ID" value="NZ_CP049232.1"/>
</dbReference>
<dbReference type="GO" id="GO:0000271">
    <property type="term" value="P:polysaccharide biosynthetic process"/>
    <property type="evidence" value="ECO:0007669"/>
    <property type="project" value="TreeGrafter"/>
</dbReference>
<reference evidence="6 7" key="1">
    <citation type="journal article" date="2020" name="Microb. Genom.">
        <title>Analysis of complete Campylobacter concisus genomes identifies genomospecies features, secretion systems and novel plasmids and their association with severe ulcerative colitis.</title>
        <authorList>
            <person name="Liu F."/>
            <person name="Chen S."/>
            <person name="Luu L.D.W."/>
            <person name="Lee S.A."/>
            <person name="Tay A.C.Y."/>
            <person name="Wu R."/>
            <person name="Riordan S.M."/>
            <person name="Lan R."/>
            <person name="Liu L."/>
            <person name="Zhang L."/>
        </authorList>
    </citation>
    <scope>NUCLEOTIDE SEQUENCE [LARGE SCALE GENOMIC DNA]</scope>
    <source>
        <strain evidence="6 7">H9O-S2</strain>
    </source>
</reference>
<evidence type="ECO:0000313" key="7">
    <source>
        <dbReference type="Proteomes" id="UP000594535"/>
    </source>
</evidence>
<feature type="modified residue" description="N6-(pyridoxal phosphate)lysine" evidence="4">
    <location>
        <position position="184"/>
    </location>
</feature>
<dbReference type="PIRSF" id="PIRSF000390">
    <property type="entry name" value="PLP_StrS"/>
    <property type="match status" value="1"/>
</dbReference>
<dbReference type="GO" id="GO:0008483">
    <property type="term" value="F:transaminase activity"/>
    <property type="evidence" value="ECO:0007669"/>
    <property type="project" value="UniProtKB-KW"/>
</dbReference>
<dbReference type="InterPro" id="IPR015424">
    <property type="entry name" value="PyrdxlP-dep_Trfase"/>
</dbReference>
<accession>A0A7S9X5Y9</accession>
<dbReference type="EMBL" id="CP049232">
    <property type="protein sequence ID" value="QPI05834.1"/>
    <property type="molecule type" value="Genomic_DNA"/>
</dbReference>